<feature type="region of interest" description="Disordered" evidence="1">
    <location>
        <begin position="156"/>
        <end position="178"/>
    </location>
</feature>
<evidence type="ECO:0000256" key="1">
    <source>
        <dbReference type="SAM" id="MobiDB-lite"/>
    </source>
</evidence>
<evidence type="ECO:0000313" key="3">
    <source>
        <dbReference type="Proteomes" id="UP000521358"/>
    </source>
</evidence>
<dbReference type="EMBL" id="JAAVMB010000010">
    <property type="protein sequence ID" value="NKC68234.1"/>
    <property type="molecule type" value="Genomic_DNA"/>
</dbReference>
<proteinExistence type="predicted"/>
<feature type="compositionally biased region" description="Basic and acidic residues" evidence="1">
    <location>
        <begin position="156"/>
        <end position="165"/>
    </location>
</feature>
<gene>
    <name evidence="2" type="ORF">HED35_09050</name>
</gene>
<evidence type="ECO:0000313" key="2">
    <source>
        <dbReference type="EMBL" id="NKC68234.1"/>
    </source>
</evidence>
<protein>
    <submittedName>
        <fullName evidence="2">Uncharacterized protein</fullName>
    </submittedName>
</protein>
<accession>A0A7X6D9E7</accession>
<organism evidence="2 3">
    <name type="scientific">Vagococcus fluvialis</name>
    <dbReference type="NCBI Taxonomy" id="2738"/>
    <lineage>
        <taxon>Bacteria</taxon>
        <taxon>Bacillati</taxon>
        <taxon>Bacillota</taxon>
        <taxon>Bacilli</taxon>
        <taxon>Lactobacillales</taxon>
        <taxon>Enterococcaceae</taxon>
        <taxon>Vagococcus</taxon>
    </lineage>
</organism>
<comment type="caution">
    <text evidence="2">The sequence shown here is derived from an EMBL/GenBank/DDBJ whole genome shotgun (WGS) entry which is preliminary data.</text>
</comment>
<dbReference type="AlphaFoldDB" id="A0A7X6D9E7"/>
<sequence length="274" mass="31709">MITMLNLSDKRQHFRFPAYDDEIGVKLVSNRKRDFLKDVLDDGFVYREQESYFPESKKSVNHKTNKTLKIDAIDMVDTPDYFGYEEEEKSESIKMVQKNRTAAFKQKEVTVEKGRRTLENNTYIEPKTSEYTSPQSSFSNKLFEADQYGNAKYNKRDRNRSKFESSYDLPGTKGNGMFKPKHIPASLIEESHENELPRHSRDVIVDELRKASSGSLLMIEDEVILDPIIDSVEMTADVAPTLVPEKKKNQRLEKTLSGIIEEEGSTKLDSYYFD</sequence>
<dbReference type="RefSeq" id="WP_143353920.1">
    <property type="nucleotide sequence ID" value="NZ_JAAVMB010000010.1"/>
</dbReference>
<reference evidence="2 3" key="1">
    <citation type="submission" date="2020-03" db="EMBL/GenBank/DDBJ databases">
        <title>Bacterial samples isolated from urine from healthy bovine heifers (Gyr breed).</title>
        <authorList>
            <person name="Giannattasio-Ferraz S."/>
            <person name="Maskeri L."/>
            <person name="Penido A."/>
            <person name="Barbosa-Stancioli E.F."/>
            <person name="Putonti C."/>
        </authorList>
    </citation>
    <scope>NUCLEOTIDE SEQUENCE [LARGE SCALE GENOMIC DNA]</scope>
    <source>
        <strain evidence="2 3">UFMG-H7</strain>
    </source>
</reference>
<name>A0A7X6D9E7_9ENTE</name>
<dbReference type="Proteomes" id="UP000521358">
    <property type="component" value="Unassembled WGS sequence"/>
</dbReference>